<keyword evidence="2" id="KW-1185">Reference proteome</keyword>
<accession>A0A0C5VK67</accession>
<name>A0A0C5VK67_9GAMM</name>
<dbReference type="EMBL" id="CP007142">
    <property type="protein sequence ID" value="AJQ95087.1"/>
    <property type="molecule type" value="Genomic_DNA"/>
</dbReference>
<proteinExistence type="predicted"/>
<organism evidence="1 2">
    <name type="scientific">Gynuella sunshinyii YC6258</name>
    <dbReference type="NCBI Taxonomy" id="1445510"/>
    <lineage>
        <taxon>Bacteria</taxon>
        <taxon>Pseudomonadati</taxon>
        <taxon>Pseudomonadota</taxon>
        <taxon>Gammaproteobacteria</taxon>
        <taxon>Oceanospirillales</taxon>
        <taxon>Saccharospirillaceae</taxon>
        <taxon>Gynuella</taxon>
    </lineage>
</organism>
<dbReference type="OrthoDB" id="9985601at2"/>
<reference evidence="1 2" key="1">
    <citation type="submission" date="2014-01" db="EMBL/GenBank/DDBJ databases">
        <title>Full genme sequencing of cellulolytic bacterium Gynuella sunshinyii YC6258T gen. nov., sp. nov.</title>
        <authorList>
            <person name="Khan H."/>
            <person name="Chung E.J."/>
            <person name="Chung Y.R."/>
        </authorList>
    </citation>
    <scope>NUCLEOTIDE SEQUENCE [LARGE SCALE GENOMIC DNA]</scope>
    <source>
        <strain evidence="1 2">YC6258</strain>
    </source>
</reference>
<sequence length="109" mass="13010">MIIKFKNEEFEFDSSEVDEYSINGHFKRSPEIKEQIERLENSLKEDWYLDRNGERLEDDLLFAASPWSIEAPFGQVKLIRRFHDLESGEAFFNTQLGYGGELFKWLRQN</sequence>
<gene>
    <name evidence="1" type="ORF">YC6258_03051</name>
</gene>
<dbReference type="RefSeq" id="WP_044617464.1">
    <property type="nucleotide sequence ID" value="NZ_CP007142.1"/>
</dbReference>
<protein>
    <submittedName>
        <fullName evidence="1">Uncharacterized protein</fullName>
    </submittedName>
</protein>
<evidence type="ECO:0000313" key="2">
    <source>
        <dbReference type="Proteomes" id="UP000032266"/>
    </source>
</evidence>
<dbReference type="Proteomes" id="UP000032266">
    <property type="component" value="Chromosome"/>
</dbReference>
<dbReference type="AlphaFoldDB" id="A0A0C5VK67"/>
<dbReference type="STRING" id="1445510.YC6258_03051"/>
<dbReference type="HOGENOM" id="CLU_2180135_0_0_6"/>
<dbReference type="KEGG" id="gsn:YC6258_03051"/>
<evidence type="ECO:0000313" key="1">
    <source>
        <dbReference type="EMBL" id="AJQ95087.1"/>
    </source>
</evidence>